<organism evidence="1 2">
    <name type="scientific">Lentzea indica</name>
    <dbReference type="NCBI Taxonomy" id="2604800"/>
    <lineage>
        <taxon>Bacteria</taxon>
        <taxon>Bacillati</taxon>
        <taxon>Actinomycetota</taxon>
        <taxon>Actinomycetes</taxon>
        <taxon>Pseudonocardiales</taxon>
        <taxon>Pseudonocardiaceae</taxon>
        <taxon>Lentzea</taxon>
    </lineage>
</organism>
<dbReference type="SUPFAM" id="SSF48452">
    <property type="entry name" value="TPR-like"/>
    <property type="match status" value="1"/>
</dbReference>
<reference evidence="1 2" key="1">
    <citation type="submission" date="2019-08" db="EMBL/GenBank/DDBJ databases">
        <title>Lentzea from Indian Himalayas.</title>
        <authorList>
            <person name="Mandal S."/>
            <person name="Mallick Gupta A."/>
            <person name="Maiti P.K."/>
            <person name="Sarkar J."/>
            <person name="Mandal S."/>
        </authorList>
    </citation>
    <scope>NUCLEOTIDE SEQUENCE [LARGE SCALE GENOMIC DNA]</scope>
    <source>
        <strain evidence="1 2">PSKA42</strain>
    </source>
</reference>
<name>A0ABX1FR96_9PSEU</name>
<evidence type="ECO:0000313" key="1">
    <source>
        <dbReference type="EMBL" id="NKE61181.1"/>
    </source>
</evidence>
<dbReference type="Proteomes" id="UP001515943">
    <property type="component" value="Unassembled WGS sequence"/>
</dbReference>
<dbReference type="InterPro" id="IPR027417">
    <property type="entry name" value="P-loop_NTPase"/>
</dbReference>
<accession>A0ABX1FR96</accession>
<gene>
    <name evidence="1" type="ORF">FXN61_32175</name>
</gene>
<dbReference type="InterPro" id="IPR011990">
    <property type="entry name" value="TPR-like_helical_dom_sf"/>
</dbReference>
<dbReference type="Gene3D" id="3.40.50.300">
    <property type="entry name" value="P-loop containing nucleotide triphosphate hydrolases"/>
    <property type="match status" value="1"/>
</dbReference>
<dbReference type="EMBL" id="VSRL01000159">
    <property type="protein sequence ID" value="NKE61181.1"/>
    <property type="molecule type" value="Genomic_DNA"/>
</dbReference>
<evidence type="ECO:0008006" key="3">
    <source>
        <dbReference type="Google" id="ProtNLM"/>
    </source>
</evidence>
<sequence>MACGVRDRGDMVPTLTNTRAGRLSVEDERRVDNRVKGTAANIVQSGSIGVLSLNLQQFALPVPAQLPVAIRTLVNQTHVLAALDAVLEGLDDDPAIVVLAGARGSGKSTAAVYWLQRHRDRFPDGQLRANLGAWTDHSAAPAEVLFGFITALGVDRSDVPADLEQRANLFRSLTRGRSFQILLDDAVTAAQVKHLLPGPGRSMVVVTGQGGFGALAEHEATFVDVEPLEDDMAAELLRGYAGERVDAEPDARDALVALCGGRAVALSVAGRVLRDAPDLPISGLIEELESSGGLTRMTIDDEPAIAAVLDAGYRRLTDLAQRCYRVLGSHPGGAGVSPEAVAAVLKTSELKLRPVVRELVHGKRMVDQIDGRLRLDALVLDHARNTAVEIDGVDVFEMRKRVFLRWYSKGALAADSVLQPQRPWVRQLFPALVIDTGHPAHRQPREWMLAERVALRSAVEAAAELGELDDVLHLCVAQWWLYESEKFSDDLVATHERGVEVADHLGRPLVKALLLVQKGYAERTRARFAEAVHLLTEAASLARGQDHPELEATALEGAGLAKFEQGDLATARDLLDRNLELARQIGDPRRTALACLHAAKPAGPDDALRLLADARSGFRSLAQPEPHNLAKVAFWQGRKLADKGDHANAVARLEEALASMTELKRDYDCAQILEVLGDVHASTDAVVAGQYYRQAARIYEESGHLVAAAALP</sequence>
<dbReference type="PANTHER" id="PTHR47691:SF3">
    <property type="entry name" value="HTH-TYPE TRANSCRIPTIONAL REGULATOR RV0890C-RELATED"/>
    <property type="match status" value="1"/>
</dbReference>
<protein>
    <recommendedName>
        <fullName evidence="3">NB-ARC domain-containing protein</fullName>
    </recommendedName>
</protein>
<dbReference type="Gene3D" id="1.25.40.10">
    <property type="entry name" value="Tetratricopeptide repeat domain"/>
    <property type="match status" value="2"/>
</dbReference>
<evidence type="ECO:0000313" key="2">
    <source>
        <dbReference type="Proteomes" id="UP001515943"/>
    </source>
</evidence>
<proteinExistence type="predicted"/>
<comment type="caution">
    <text evidence="1">The sequence shown here is derived from an EMBL/GenBank/DDBJ whole genome shotgun (WGS) entry which is preliminary data.</text>
</comment>
<keyword evidence="2" id="KW-1185">Reference proteome</keyword>
<dbReference type="PANTHER" id="PTHR47691">
    <property type="entry name" value="REGULATOR-RELATED"/>
    <property type="match status" value="1"/>
</dbReference>
<dbReference type="SUPFAM" id="SSF52540">
    <property type="entry name" value="P-loop containing nucleoside triphosphate hydrolases"/>
    <property type="match status" value="1"/>
</dbReference>